<dbReference type="Proteomes" id="UP000633136">
    <property type="component" value="Unassembled WGS sequence"/>
</dbReference>
<evidence type="ECO:0008006" key="4">
    <source>
        <dbReference type="Google" id="ProtNLM"/>
    </source>
</evidence>
<comment type="caution">
    <text evidence="2">The sequence shown here is derived from an EMBL/GenBank/DDBJ whole genome shotgun (WGS) entry which is preliminary data.</text>
</comment>
<proteinExistence type="inferred from homology"/>
<evidence type="ECO:0000313" key="2">
    <source>
        <dbReference type="EMBL" id="GGE62740.1"/>
    </source>
</evidence>
<dbReference type="PANTHER" id="PTHR30548">
    <property type="entry name" value="2-HYDROXYGLUTARYL-COA DEHYDRATASE, D-COMPONENT-RELATED"/>
    <property type="match status" value="1"/>
</dbReference>
<organism evidence="2 3">
    <name type="scientific">Nesterenkonia cremea</name>
    <dbReference type="NCBI Taxonomy" id="1882340"/>
    <lineage>
        <taxon>Bacteria</taxon>
        <taxon>Bacillati</taxon>
        <taxon>Actinomycetota</taxon>
        <taxon>Actinomycetes</taxon>
        <taxon>Micrococcales</taxon>
        <taxon>Micrococcaceae</taxon>
        <taxon>Nesterenkonia</taxon>
    </lineage>
</organism>
<dbReference type="GO" id="GO:0016836">
    <property type="term" value="F:hydro-lyase activity"/>
    <property type="evidence" value="ECO:0007669"/>
    <property type="project" value="UniProtKB-ARBA"/>
</dbReference>
<reference evidence="2" key="2">
    <citation type="submission" date="2020-09" db="EMBL/GenBank/DDBJ databases">
        <authorList>
            <person name="Sun Q."/>
            <person name="Zhou Y."/>
        </authorList>
    </citation>
    <scope>NUCLEOTIDE SEQUENCE</scope>
    <source>
        <strain evidence="2">CGMCC 1.15388</strain>
    </source>
</reference>
<accession>A0A917ANY8</accession>
<dbReference type="PANTHER" id="PTHR30548:SF2">
    <property type="entry name" value="2-HYDROXYACYL-COA DEHYDRATASE,D-COMPONENT"/>
    <property type="match status" value="1"/>
</dbReference>
<dbReference type="InterPro" id="IPR010327">
    <property type="entry name" value="FldB/FldC_alpha/beta"/>
</dbReference>
<keyword evidence="3" id="KW-1185">Reference proteome</keyword>
<dbReference type="EMBL" id="BMIS01000002">
    <property type="protein sequence ID" value="GGE62740.1"/>
    <property type="molecule type" value="Genomic_DNA"/>
</dbReference>
<name>A0A917ANY8_9MICC</name>
<comment type="similarity">
    <text evidence="1">Belongs to the FldB/FldC dehydratase alpha/beta subunit family.</text>
</comment>
<dbReference type="AlphaFoldDB" id="A0A917ANY8"/>
<gene>
    <name evidence="2" type="ORF">GCM10011401_07270</name>
</gene>
<reference evidence="2" key="1">
    <citation type="journal article" date="2014" name="Int. J. Syst. Evol. Microbiol.">
        <title>Complete genome sequence of Corynebacterium casei LMG S-19264T (=DSM 44701T), isolated from a smear-ripened cheese.</title>
        <authorList>
            <consortium name="US DOE Joint Genome Institute (JGI-PGF)"/>
            <person name="Walter F."/>
            <person name="Albersmeier A."/>
            <person name="Kalinowski J."/>
            <person name="Ruckert C."/>
        </authorList>
    </citation>
    <scope>NUCLEOTIDE SEQUENCE</scope>
    <source>
        <strain evidence="2">CGMCC 1.15388</strain>
    </source>
</reference>
<dbReference type="RefSeq" id="WP_188682766.1">
    <property type="nucleotide sequence ID" value="NZ_BMIS01000002.1"/>
</dbReference>
<dbReference type="Gene3D" id="3.40.50.11900">
    <property type="match status" value="1"/>
</dbReference>
<protein>
    <recommendedName>
        <fullName evidence="4">2-hydroxyglutaryl-CoA dehydratase, D-component</fullName>
    </recommendedName>
</protein>
<sequence>MSEDRIRAAARAVEHQKQWFQQLRTQAAEGAPIALVNADVPHEIFRALDIPYVVNQWWASIIAAKRRGAESLEALRSRGLPDQSLQYDAMPLGEQLLPEDRRPWGGLPRPAFAVAERHGDVTQKVFEQWSTGSGAAGETEVFLLSRTAADPVPDRWWELVPHRWEEAFGAERIDLLQAEILELTAWLEERTGRRLDRQRLAEIMRLSNEQAEWNRRTRDLIASCRPCPVPVRDVIPAVMIPQWHRGTRWAVDAARSLYEEVRERVESAAAAPGPETGSAEERLRLMWIGRGLWSDLDLYSRFQQSHGAVFVWSMYLAIAADGYIRYGEDPLRALAARFTGITDQLYVPPWSAQWYAKEALSHGVDGVVHLVADDTPGAAFITEELEGSGIPALEIRANNADQRSSAAAGIPERIAEFLRSRVSR</sequence>
<evidence type="ECO:0000256" key="1">
    <source>
        <dbReference type="ARBA" id="ARBA00005806"/>
    </source>
</evidence>
<dbReference type="Pfam" id="PF06050">
    <property type="entry name" value="HGD-D"/>
    <property type="match status" value="1"/>
</dbReference>
<evidence type="ECO:0000313" key="3">
    <source>
        <dbReference type="Proteomes" id="UP000633136"/>
    </source>
</evidence>